<protein>
    <submittedName>
        <fullName evidence="1">Type VI secretion protein</fullName>
    </submittedName>
</protein>
<dbReference type="EMBL" id="NEXX01000001">
    <property type="protein sequence ID" value="OUY09193.1"/>
    <property type="molecule type" value="Genomic_DNA"/>
</dbReference>
<sequence length="626" mass="72438">MDKDFLSKYHQELKFFRDASKEFAAEHPQAAKRLGLSAPEIEDPYVERLIEAVSFLTARINLKIDAEYPQFVQHILKVIHPEFTQPIPSAGIVALESSSQEAVFIPRLSQIVTHAKKQGQAMCQFSTCHDSQILPFTLTSLRYSRNSLEFAQNSIVSQTNYSKSILTFSLFIPANFKINNIISDSIRFFIKNNDLRASSELLYFLSQKIVKLYVELPGYSWKKEYSPKIVLAGFDDYLSVYNDRNINYLKHLLEYGVLPEKYLFFKIENLQEVFNDPFILRLLKEHNLSSSDKLDGNSSYELKFTFTFNDISNYLEKFLDEDTLCLNSIVINNAFQKTTRVLLDPHQNEQHIVIDKLRPNDFEVIHVDRVEGFSNANYKVKVFEPLYKLDNDTDHFDDNSYGFFSETHKPSNLNTKKNSYKGSECYLMLTNQLKHIIDEDLSQLSVNVWCSNRGLPSEISWSLDQDLRIVNDEFKINKIRRQCSFTQPLQMPMENASLWRLMNLISANFIPLQLNSNDALTEQIKNSLYIIYEITGSESLKAQINAILNISADKTSKVKRINYQLTPVNGLHFSIIIDEMLMSHVHPFLWGSVLMEYLKGFAPINHYIELSLQNKKKNVIAVYSTI</sequence>
<dbReference type="RefSeq" id="WP_087619848.1">
    <property type="nucleotide sequence ID" value="NZ_NEXX01000001.1"/>
</dbReference>
<dbReference type="PANTHER" id="PTHR35370:SF1">
    <property type="entry name" value="TYPE VI SECRETION SYSTEM COMPONENT TSSF1"/>
    <property type="match status" value="1"/>
</dbReference>
<dbReference type="Pfam" id="PF05947">
    <property type="entry name" value="T6SS_TssF"/>
    <property type="match status" value="1"/>
</dbReference>
<organism evidence="1 2">
    <name type="scientific">Acinetobacter populi</name>
    <dbReference type="NCBI Taxonomy" id="1582270"/>
    <lineage>
        <taxon>Bacteria</taxon>
        <taxon>Pseudomonadati</taxon>
        <taxon>Pseudomonadota</taxon>
        <taxon>Gammaproteobacteria</taxon>
        <taxon>Moraxellales</taxon>
        <taxon>Moraxellaceae</taxon>
        <taxon>Acinetobacter</taxon>
    </lineage>
</organism>
<dbReference type="Proteomes" id="UP000196536">
    <property type="component" value="Unassembled WGS sequence"/>
</dbReference>
<dbReference type="InterPro" id="IPR010272">
    <property type="entry name" value="T6SS_TssF"/>
</dbReference>
<accession>A0A1Z9Z409</accession>
<keyword evidence="2" id="KW-1185">Reference proteome</keyword>
<proteinExistence type="predicted"/>
<dbReference type="OrthoDB" id="9763676at2"/>
<name>A0A1Z9Z409_9GAMM</name>
<comment type="caution">
    <text evidence="1">The sequence shown here is derived from an EMBL/GenBank/DDBJ whole genome shotgun (WGS) entry which is preliminary data.</text>
</comment>
<evidence type="ECO:0000313" key="2">
    <source>
        <dbReference type="Proteomes" id="UP000196536"/>
    </source>
</evidence>
<gene>
    <name evidence="1" type="ORF">CAP51_01120</name>
</gene>
<dbReference type="PANTHER" id="PTHR35370">
    <property type="entry name" value="CYTOPLASMIC PROTEIN-RELATED-RELATED"/>
    <property type="match status" value="1"/>
</dbReference>
<dbReference type="AlphaFoldDB" id="A0A1Z9Z409"/>
<reference evidence="1 2" key="1">
    <citation type="submission" date="2017-05" db="EMBL/GenBank/DDBJ databases">
        <title>Acinetobacter populi ANC 5415 (= PBJ7), whole genome shotgun sequencing project.</title>
        <authorList>
            <person name="Nemec A."/>
            <person name="Radolfova-Krizova L."/>
        </authorList>
    </citation>
    <scope>NUCLEOTIDE SEQUENCE [LARGE SCALE GENOMIC DNA]</scope>
    <source>
        <strain evidence="1 2">PBJ7</strain>
    </source>
</reference>
<dbReference type="NCBIfam" id="TIGR03359">
    <property type="entry name" value="VI_chp_6"/>
    <property type="match status" value="1"/>
</dbReference>
<evidence type="ECO:0000313" key="1">
    <source>
        <dbReference type="EMBL" id="OUY09193.1"/>
    </source>
</evidence>